<dbReference type="PANTHER" id="PTHR43281:SF1">
    <property type="entry name" value="FARNESYL DIPHOSPHATE SYNTHASE"/>
    <property type="match status" value="1"/>
</dbReference>
<dbReference type="AlphaFoldDB" id="A0A382AYD4"/>
<dbReference type="Gene3D" id="1.10.600.10">
    <property type="entry name" value="Farnesyl Diphosphate Synthase"/>
    <property type="match status" value="1"/>
</dbReference>
<dbReference type="PROSITE" id="PS00723">
    <property type="entry name" value="POLYPRENYL_SYNTHASE_1"/>
    <property type="match status" value="1"/>
</dbReference>
<dbReference type="SFLD" id="SFLDS00005">
    <property type="entry name" value="Isoprenoid_Synthase_Type_I"/>
    <property type="match status" value="1"/>
</dbReference>
<dbReference type="SUPFAM" id="SSF48576">
    <property type="entry name" value="Terpenoid synthases"/>
    <property type="match status" value="1"/>
</dbReference>
<keyword evidence="3" id="KW-0808">Transferase</keyword>
<keyword evidence="6" id="KW-0414">Isoprene biosynthesis</keyword>
<comment type="cofactor">
    <cofactor evidence="1">
        <name>Mg(2+)</name>
        <dbReference type="ChEBI" id="CHEBI:18420"/>
    </cofactor>
</comment>
<dbReference type="InterPro" id="IPR000092">
    <property type="entry name" value="Polyprenyl_synt"/>
</dbReference>
<dbReference type="Pfam" id="PF00348">
    <property type="entry name" value="polyprenyl_synt"/>
    <property type="match status" value="1"/>
</dbReference>
<reference evidence="7" key="1">
    <citation type="submission" date="2018-05" db="EMBL/GenBank/DDBJ databases">
        <authorList>
            <person name="Lanie J.A."/>
            <person name="Ng W.-L."/>
            <person name="Kazmierczak K.M."/>
            <person name="Andrzejewski T.M."/>
            <person name="Davidsen T.M."/>
            <person name="Wayne K.J."/>
            <person name="Tettelin H."/>
            <person name="Glass J.I."/>
            <person name="Rusch D."/>
            <person name="Podicherti R."/>
            <person name="Tsui H.-C.T."/>
            <person name="Winkler M.E."/>
        </authorList>
    </citation>
    <scope>NUCLEOTIDE SEQUENCE</scope>
</reference>
<keyword evidence="4" id="KW-0479">Metal-binding</keyword>
<gene>
    <name evidence="7" type="ORF">METZ01_LOCUS159414</name>
</gene>
<dbReference type="GO" id="GO:0046872">
    <property type="term" value="F:metal ion binding"/>
    <property type="evidence" value="ECO:0007669"/>
    <property type="project" value="UniProtKB-KW"/>
</dbReference>
<evidence type="ECO:0000256" key="3">
    <source>
        <dbReference type="ARBA" id="ARBA00022679"/>
    </source>
</evidence>
<dbReference type="InterPro" id="IPR033749">
    <property type="entry name" value="Polyprenyl_synt_CS"/>
</dbReference>
<evidence type="ECO:0000313" key="7">
    <source>
        <dbReference type="EMBL" id="SVB06560.1"/>
    </source>
</evidence>
<evidence type="ECO:0000256" key="5">
    <source>
        <dbReference type="ARBA" id="ARBA00022842"/>
    </source>
</evidence>
<dbReference type="CDD" id="cd00685">
    <property type="entry name" value="Trans_IPPS_HT"/>
    <property type="match status" value="1"/>
</dbReference>
<name>A0A382AYD4_9ZZZZ</name>
<dbReference type="PROSITE" id="PS00444">
    <property type="entry name" value="POLYPRENYL_SYNTHASE_2"/>
    <property type="match status" value="1"/>
</dbReference>
<dbReference type="GO" id="GO:0004659">
    <property type="term" value="F:prenyltransferase activity"/>
    <property type="evidence" value="ECO:0007669"/>
    <property type="project" value="InterPro"/>
</dbReference>
<dbReference type="EMBL" id="UINC01027393">
    <property type="protein sequence ID" value="SVB06560.1"/>
    <property type="molecule type" value="Genomic_DNA"/>
</dbReference>
<dbReference type="SFLD" id="SFLDG01017">
    <property type="entry name" value="Polyprenyl_Transferase_Like"/>
    <property type="match status" value="1"/>
</dbReference>
<dbReference type="InterPro" id="IPR008949">
    <property type="entry name" value="Isoprenoid_synthase_dom_sf"/>
</dbReference>
<sequence>MPKAIVKNAKTLDRFLKKYFKDQKYSNLIIPMKYGILTGGKKIRSAIILNTAKIFNLKLNKIINICGAVECVHSYSLIHDDLPCMDNDKLRRGKPATHIKFGESTAILAGNSLLTLAFEMIAEKKYNIKPNVKLLLLKKLAECAGHTGIAGGQFLDLSYEKRKINNLKIINMQKKKTGKLFKFCCLAPAIIAEESNKVKNEMSFIGEEIGFLFQITDDLLDIKGNKKNIGKPVNKDRKKGKSTLINLLGYNKTLEFAFRRKKMVINRLKKYGKKSNELIETLNFILERTY</sequence>
<protein>
    <recommendedName>
        <fullName evidence="8">Geranyl transferase</fullName>
    </recommendedName>
</protein>
<evidence type="ECO:0000256" key="4">
    <source>
        <dbReference type="ARBA" id="ARBA00022723"/>
    </source>
</evidence>
<evidence type="ECO:0008006" key="8">
    <source>
        <dbReference type="Google" id="ProtNLM"/>
    </source>
</evidence>
<keyword evidence="5" id="KW-0460">Magnesium</keyword>
<dbReference type="GO" id="GO:0008299">
    <property type="term" value="P:isoprenoid biosynthetic process"/>
    <property type="evidence" value="ECO:0007669"/>
    <property type="project" value="UniProtKB-KW"/>
</dbReference>
<proteinExistence type="inferred from homology"/>
<comment type="similarity">
    <text evidence="2">Belongs to the FPP/GGPP synthase family.</text>
</comment>
<evidence type="ECO:0000256" key="1">
    <source>
        <dbReference type="ARBA" id="ARBA00001946"/>
    </source>
</evidence>
<evidence type="ECO:0000256" key="6">
    <source>
        <dbReference type="ARBA" id="ARBA00023229"/>
    </source>
</evidence>
<evidence type="ECO:0000256" key="2">
    <source>
        <dbReference type="ARBA" id="ARBA00006706"/>
    </source>
</evidence>
<accession>A0A382AYD4</accession>
<dbReference type="PANTHER" id="PTHR43281">
    <property type="entry name" value="FARNESYL DIPHOSPHATE SYNTHASE"/>
    <property type="match status" value="1"/>
</dbReference>
<organism evidence="7">
    <name type="scientific">marine metagenome</name>
    <dbReference type="NCBI Taxonomy" id="408172"/>
    <lineage>
        <taxon>unclassified sequences</taxon>
        <taxon>metagenomes</taxon>
        <taxon>ecological metagenomes</taxon>
    </lineage>
</organism>
<dbReference type="FunFam" id="1.10.600.10:FF:000001">
    <property type="entry name" value="Geranylgeranyl diphosphate synthase"/>
    <property type="match status" value="1"/>
</dbReference>